<keyword evidence="2" id="KW-1185">Reference proteome</keyword>
<sequence length="142" mass="15286">MVILPGSGSFLGNLLRMKAEHSSPMVSLASSSNFSFLERIPLSYYEYLGMWAVASRKGMLRWSFWSLYMKPPHSASNLSLCTLVGKGRGGVYSVTGGGVGDAFFATPLFSPKVYSSPPSGRGFSFSSTSLATTYGVTFPLLK</sequence>
<organism evidence="1 2">
    <name type="scientific">Linum trigynum</name>
    <dbReference type="NCBI Taxonomy" id="586398"/>
    <lineage>
        <taxon>Eukaryota</taxon>
        <taxon>Viridiplantae</taxon>
        <taxon>Streptophyta</taxon>
        <taxon>Embryophyta</taxon>
        <taxon>Tracheophyta</taxon>
        <taxon>Spermatophyta</taxon>
        <taxon>Magnoliopsida</taxon>
        <taxon>eudicotyledons</taxon>
        <taxon>Gunneridae</taxon>
        <taxon>Pentapetalae</taxon>
        <taxon>rosids</taxon>
        <taxon>fabids</taxon>
        <taxon>Malpighiales</taxon>
        <taxon>Linaceae</taxon>
        <taxon>Linum</taxon>
    </lineage>
</organism>
<dbReference type="EMBL" id="OZ034819">
    <property type="protein sequence ID" value="CAL1394570.1"/>
    <property type="molecule type" value="Genomic_DNA"/>
</dbReference>
<proteinExistence type="predicted"/>
<evidence type="ECO:0000313" key="1">
    <source>
        <dbReference type="EMBL" id="CAL1394570.1"/>
    </source>
</evidence>
<gene>
    <name evidence="1" type="ORF">LTRI10_LOCUS35065</name>
</gene>
<reference evidence="1 2" key="1">
    <citation type="submission" date="2024-04" db="EMBL/GenBank/DDBJ databases">
        <authorList>
            <person name="Fracassetti M."/>
        </authorList>
    </citation>
    <scope>NUCLEOTIDE SEQUENCE [LARGE SCALE GENOMIC DNA]</scope>
</reference>
<name>A0AAV2FA49_9ROSI</name>
<dbReference type="Proteomes" id="UP001497516">
    <property type="component" value="Chromosome 6"/>
</dbReference>
<protein>
    <submittedName>
        <fullName evidence="1">Uncharacterized protein</fullName>
    </submittedName>
</protein>
<evidence type="ECO:0000313" key="2">
    <source>
        <dbReference type="Proteomes" id="UP001497516"/>
    </source>
</evidence>
<accession>A0AAV2FA49</accession>
<dbReference type="AlphaFoldDB" id="A0AAV2FA49"/>